<name>A0A1R0L390_9PSEU</name>
<feature type="domain" description="Integrase catalytic" evidence="1">
    <location>
        <begin position="6"/>
        <end position="82"/>
    </location>
</feature>
<dbReference type="GO" id="GO:0005829">
    <property type="term" value="C:cytosol"/>
    <property type="evidence" value="ECO:0007669"/>
    <property type="project" value="TreeGrafter"/>
</dbReference>
<dbReference type="InterPro" id="IPR001584">
    <property type="entry name" value="Integrase_cat-core"/>
</dbReference>
<dbReference type="Proteomes" id="UP000187486">
    <property type="component" value="Unassembled WGS sequence"/>
</dbReference>
<organism evidence="2 3">
    <name type="scientific">Amycolatopsis coloradensis</name>
    <dbReference type="NCBI Taxonomy" id="76021"/>
    <lineage>
        <taxon>Bacteria</taxon>
        <taxon>Bacillati</taxon>
        <taxon>Actinomycetota</taxon>
        <taxon>Actinomycetes</taxon>
        <taxon>Pseudonocardiales</taxon>
        <taxon>Pseudonocardiaceae</taxon>
        <taxon>Amycolatopsis</taxon>
    </lineage>
</organism>
<comment type="caution">
    <text evidence="2">The sequence shown here is derived from an EMBL/GenBank/DDBJ whole genome shotgun (WGS) entry which is preliminary data.</text>
</comment>
<dbReference type="EMBL" id="MQUQ01000001">
    <property type="protein sequence ID" value="OLZ57116.1"/>
    <property type="molecule type" value="Genomic_DNA"/>
</dbReference>
<evidence type="ECO:0000259" key="1">
    <source>
        <dbReference type="Pfam" id="PF00665"/>
    </source>
</evidence>
<proteinExistence type="predicted"/>
<gene>
    <name evidence="2" type="ORF">BS329_00005</name>
</gene>
<sequence>MGASNQSQVATLVERRTRFVMLARIPHDRTAENVAPRLAAKITTLPDVFDNSVTWDQGGEMSRHKQFAMATGMPVYFCDPHSF</sequence>
<dbReference type="GO" id="GO:0004803">
    <property type="term" value="F:transposase activity"/>
    <property type="evidence" value="ECO:0007669"/>
    <property type="project" value="TreeGrafter"/>
</dbReference>
<dbReference type="PANTHER" id="PTHR10948">
    <property type="entry name" value="TRANSPOSASE"/>
    <property type="match status" value="1"/>
</dbReference>
<reference evidence="2 3" key="1">
    <citation type="submission" date="2016-01" db="EMBL/GenBank/DDBJ databases">
        <title>Amycolatopsis coloradensis genome sequencing and assembly.</title>
        <authorList>
            <person name="Mayilraj S."/>
        </authorList>
    </citation>
    <scope>NUCLEOTIDE SEQUENCE [LARGE SCALE GENOMIC DNA]</scope>
    <source>
        <strain evidence="2 3">DSM 44225</strain>
    </source>
</reference>
<dbReference type="Pfam" id="PF00665">
    <property type="entry name" value="rve"/>
    <property type="match status" value="1"/>
</dbReference>
<dbReference type="InterPro" id="IPR051917">
    <property type="entry name" value="Transposase-Integrase"/>
</dbReference>
<dbReference type="GO" id="GO:0032196">
    <property type="term" value="P:transposition"/>
    <property type="evidence" value="ECO:0007669"/>
    <property type="project" value="TreeGrafter"/>
</dbReference>
<dbReference type="PANTHER" id="PTHR10948:SF23">
    <property type="entry name" value="TRANSPOSASE INSI FOR INSERTION SEQUENCE ELEMENT IS30A-RELATED"/>
    <property type="match status" value="1"/>
</dbReference>
<protein>
    <recommendedName>
        <fullName evidence="1">Integrase catalytic domain-containing protein</fullName>
    </recommendedName>
</protein>
<evidence type="ECO:0000313" key="2">
    <source>
        <dbReference type="EMBL" id="OLZ57116.1"/>
    </source>
</evidence>
<dbReference type="GO" id="GO:0015074">
    <property type="term" value="P:DNA integration"/>
    <property type="evidence" value="ECO:0007669"/>
    <property type="project" value="InterPro"/>
</dbReference>
<keyword evidence="3" id="KW-1185">Reference proteome</keyword>
<dbReference type="AlphaFoldDB" id="A0A1R0L390"/>
<dbReference type="STRING" id="76021.BS329_00005"/>
<evidence type="ECO:0000313" key="3">
    <source>
        <dbReference type="Proteomes" id="UP000187486"/>
    </source>
</evidence>
<accession>A0A1R0L390</accession>